<sequence length="48" mass="5823">MRKMSSRIFVPWTAYARREITMPGNPNQLLPQLYVRDVYFPEFSEEQE</sequence>
<gene>
    <name evidence="1" type="ORF">SAMN04488061_2203</name>
</gene>
<reference evidence="1 2" key="1">
    <citation type="submission" date="2016-10" db="EMBL/GenBank/DDBJ databases">
        <authorList>
            <person name="Varghese N."/>
            <person name="Submissions S."/>
        </authorList>
    </citation>
    <scope>NUCLEOTIDE SEQUENCE [LARGE SCALE GENOMIC DNA]</scope>
    <source>
        <strain evidence="1 2">CGMCC 1.6497</strain>
    </source>
</reference>
<name>A0A1H0Q059_9HYPH</name>
<dbReference type="EMBL" id="FNJC01000003">
    <property type="protein sequence ID" value="SDP10704.1"/>
    <property type="molecule type" value="Genomic_DNA"/>
</dbReference>
<accession>A0A1H0Q059</accession>
<protein>
    <submittedName>
        <fullName evidence="1">Uncharacterized protein</fullName>
    </submittedName>
</protein>
<proteinExistence type="predicted"/>
<evidence type="ECO:0000313" key="2">
    <source>
        <dbReference type="Proteomes" id="UP000198795"/>
    </source>
</evidence>
<keyword evidence="2" id="KW-1185">Reference proteome</keyword>
<dbReference type="Proteomes" id="UP000198795">
    <property type="component" value="Unassembled WGS sequence"/>
</dbReference>
<comment type="caution">
    <text evidence="1">The sequence shown here is derived from an EMBL/GenBank/DDBJ whole genome shotgun (WGS) entry which is preliminary data.</text>
</comment>
<organism evidence="1 2">
    <name type="scientific">Filomicrobium insigne</name>
    <dbReference type="NCBI Taxonomy" id="418854"/>
    <lineage>
        <taxon>Bacteria</taxon>
        <taxon>Pseudomonadati</taxon>
        <taxon>Pseudomonadota</taxon>
        <taxon>Alphaproteobacteria</taxon>
        <taxon>Hyphomicrobiales</taxon>
        <taxon>Hyphomicrobiaceae</taxon>
        <taxon>Filomicrobium</taxon>
    </lineage>
</organism>
<evidence type="ECO:0000313" key="1">
    <source>
        <dbReference type="EMBL" id="SDP10704.1"/>
    </source>
</evidence>